<feature type="compositionally biased region" description="Low complexity" evidence="1">
    <location>
        <begin position="509"/>
        <end position="522"/>
    </location>
</feature>
<dbReference type="EMBL" id="LAZP02000416">
    <property type="protein sequence ID" value="PFH57381.1"/>
    <property type="molecule type" value="Genomic_DNA"/>
</dbReference>
<keyword evidence="4" id="KW-1185">Reference proteome</keyword>
<evidence type="ECO:0000256" key="1">
    <source>
        <dbReference type="SAM" id="MobiDB-lite"/>
    </source>
</evidence>
<dbReference type="InterPro" id="IPR013087">
    <property type="entry name" value="Znf_C2H2_type"/>
</dbReference>
<comment type="caution">
    <text evidence="3">The sequence shown here is derived from an EMBL/GenBank/DDBJ whole genome shotgun (WGS) entry which is preliminary data.</text>
</comment>
<dbReference type="InterPro" id="IPR058925">
    <property type="entry name" value="zf-C2H2_AcuF"/>
</dbReference>
<dbReference type="PANTHER" id="PTHR35391">
    <property type="entry name" value="C2H2-TYPE DOMAIN-CONTAINING PROTEIN-RELATED"/>
    <property type="match status" value="1"/>
</dbReference>
<feature type="domain" description="C2H2-type" evidence="2">
    <location>
        <begin position="833"/>
        <end position="856"/>
    </location>
</feature>
<sequence length="1132" mass="122574">MASTFTLAPAALGNQESGVRRFNTPGFPSQRLSVSVPDAAASAFHSAPASPMNGQLRTPLTGSTLGLNYYHQSSEFGDVDGDPFFGAQFTQARPGSPLFLDERMANKLAMATKHHAAAVYGPSCPPTPARTASISVHNVSPRSERRGTLTRLTACPFPDSVSPEQLQTPVHTVHAVDPADLSPESILSNRTSHDSLAPAPVAVMPQSPRVTVSVWDNHGCAEDAAVPDNCRFGGLLLPADLISPIPSSGFVIGAPEAQASQLDDPVAPRAGLDPDSRPADEVPSINEVVAQRHIEERNEDVNDWLAQHLDNYSAPLETSAQTIQAMEQSGPEYDDGIPLGDQTENRYVAGQTYYNEAGGGFLSQVDREIIAADAKWDDAPMLPHIVTGSCCASQPQTSQAAIDKYTGLCRDNDSILSRSATWGTRRRSHPSVLDLDLDNSRSGSFLKKLAARGRGNGDKTGGKTGSLLKDLRGLVRRPSASSLRRRSRSRSRGPTDDEDSPPPPGGEQQGSPSRLSPSSQPPTWRKRKQKPTPSINTALASVAHSIVNIGTPLPQSGSFCITPPMPSPRTGRASTFGVRSSFARSRSRSDMPGPQLTPARVESHNSLVDLWRRSTGPLLTPLSRTGHFGGGADDDDDDDDDDDHLCEDSRAMNSSFIDSIPPTFEGFQQHILTLYPGLGEQHGYLVDRIAQQQVARYKNLLSARVKHLGLGMGCPNGSLCVTLGGSSSVTDSVAPAAGGEDGVAAEGVIGPDSFPQDIPLPPAPRLPAEFECQLCFQRKRFGKPSDWTKHVHEDVQPFTCTWDKCRDPKVFKRKADWVRHENEGHRHLEWWTCDVDDCRHTCYRRDNFLQHLVREHKFPEPKVKTKAAMKRIGGLDPTWQAVEKCHVETSVRPQDEPCRFCGKSLPSWKKLTVHLAKHMEHISLPVLRLATARSHELSADSVISPVPELANRSVMAPGPALFSAMPPQPPFTPRPNVTDFASGQQSPFGYPVMASEESAPPTPAPFYAPRVDGHGPTLPSINHGYVASSTMPTLQGSPPALYKTSPLGESQLFPQLNVMDVTREDERPTMGQMGYGHMMCPSRVSGGQFSGPEPLPSVIPRTMIKAEAPMSWEPPQSAGFSDHGRLTSASFF</sequence>
<proteinExistence type="predicted"/>
<dbReference type="PANTHER" id="PTHR35391:SF3">
    <property type="entry name" value="FINGER DOMAIN PROTEIN, PUTATIVE (AFU_ORTHOLOGUE AFUA_8G04300)-RELATED"/>
    <property type="match status" value="1"/>
</dbReference>
<evidence type="ECO:0000313" key="3">
    <source>
        <dbReference type="EMBL" id="PFH57381.1"/>
    </source>
</evidence>
<gene>
    <name evidence="3" type="ORF">XA68_15142</name>
</gene>
<reference evidence="3 4" key="1">
    <citation type="journal article" date="2015" name="BMC Genomics">
        <title>Gene expression during zombie ant biting behavior reflects the complexity underlying fungal parasitic behavioral manipulation.</title>
        <authorList>
            <person name="de Bekker C."/>
            <person name="Ohm R.A."/>
            <person name="Loreto R.G."/>
            <person name="Sebastian A."/>
            <person name="Albert I."/>
            <person name="Merrow M."/>
            <person name="Brachmann A."/>
            <person name="Hughes D.P."/>
        </authorList>
    </citation>
    <scope>NUCLEOTIDE SEQUENCE [LARGE SCALE GENOMIC DNA]</scope>
    <source>
        <strain evidence="3 4">SC16a</strain>
    </source>
</reference>
<feature type="region of interest" description="Disordered" evidence="1">
    <location>
        <begin position="260"/>
        <end position="281"/>
    </location>
</feature>
<dbReference type="PROSITE" id="PS00028">
    <property type="entry name" value="ZINC_FINGER_C2H2_1"/>
    <property type="match status" value="2"/>
</dbReference>
<feature type="domain" description="C2H2-type" evidence="2">
    <location>
        <begin position="898"/>
        <end position="918"/>
    </location>
</feature>
<name>A0A2A9P8Q3_OPHUN</name>
<reference evidence="3 4" key="2">
    <citation type="journal article" date="2017" name="Sci. Rep.">
        <title>Ant-infecting Ophiocordyceps genomes reveal a high diversity of potential behavioral manipulation genes and a possible major role for enterotoxins.</title>
        <authorList>
            <person name="de Bekker C."/>
            <person name="Ohm R.A."/>
            <person name="Evans H.C."/>
            <person name="Brachmann A."/>
            <person name="Hughes D.P."/>
        </authorList>
    </citation>
    <scope>NUCLEOTIDE SEQUENCE [LARGE SCALE GENOMIC DNA]</scope>
    <source>
        <strain evidence="3 4">SC16a</strain>
    </source>
</reference>
<dbReference type="Pfam" id="PF26082">
    <property type="entry name" value="zf-C2H2_AcuF"/>
    <property type="match status" value="1"/>
</dbReference>
<protein>
    <recommendedName>
        <fullName evidence="2">C2H2-type domain-containing protein</fullName>
    </recommendedName>
</protein>
<feature type="region of interest" description="Disordered" evidence="1">
    <location>
        <begin position="622"/>
        <end position="647"/>
    </location>
</feature>
<dbReference type="SMART" id="SM00355">
    <property type="entry name" value="ZnF_C2H2"/>
    <property type="match status" value="3"/>
</dbReference>
<dbReference type="OrthoDB" id="5315052at2759"/>
<accession>A0A2A9P8Q3</accession>
<evidence type="ECO:0000259" key="2">
    <source>
        <dbReference type="PROSITE" id="PS00028"/>
    </source>
</evidence>
<feature type="compositionally biased region" description="Acidic residues" evidence="1">
    <location>
        <begin position="632"/>
        <end position="645"/>
    </location>
</feature>
<dbReference type="AlphaFoldDB" id="A0A2A9P8Q3"/>
<feature type="region of interest" description="Disordered" evidence="1">
    <location>
        <begin position="449"/>
        <end position="533"/>
    </location>
</feature>
<dbReference type="STRING" id="268505.A0A2A9P8Q3"/>
<organism evidence="3 4">
    <name type="scientific">Ophiocordyceps unilateralis</name>
    <name type="common">Zombie-ant fungus</name>
    <name type="synonym">Torrubia unilateralis</name>
    <dbReference type="NCBI Taxonomy" id="268505"/>
    <lineage>
        <taxon>Eukaryota</taxon>
        <taxon>Fungi</taxon>
        <taxon>Dikarya</taxon>
        <taxon>Ascomycota</taxon>
        <taxon>Pezizomycotina</taxon>
        <taxon>Sordariomycetes</taxon>
        <taxon>Hypocreomycetidae</taxon>
        <taxon>Hypocreales</taxon>
        <taxon>Ophiocordycipitaceae</taxon>
        <taxon>Ophiocordyceps</taxon>
    </lineage>
</organism>
<dbReference type="Proteomes" id="UP000037136">
    <property type="component" value="Unassembled WGS sequence"/>
</dbReference>
<evidence type="ECO:0000313" key="4">
    <source>
        <dbReference type="Proteomes" id="UP000037136"/>
    </source>
</evidence>